<dbReference type="Proteomes" id="UP001162640">
    <property type="component" value="Unassembled WGS sequence"/>
</dbReference>
<evidence type="ECO:0000313" key="3">
    <source>
        <dbReference type="Proteomes" id="UP001162640"/>
    </source>
</evidence>
<reference evidence="3" key="1">
    <citation type="journal article" date="2023" name="Commun. Biol.">
        <title>Genome analysis of Parmales, the sister group of diatoms, reveals the evolutionary specialization of diatoms from phago-mixotrophs to photoautotrophs.</title>
        <authorList>
            <person name="Ban H."/>
            <person name="Sato S."/>
            <person name="Yoshikawa S."/>
            <person name="Yamada K."/>
            <person name="Nakamura Y."/>
            <person name="Ichinomiya M."/>
            <person name="Sato N."/>
            <person name="Blanc-Mathieu R."/>
            <person name="Endo H."/>
            <person name="Kuwata A."/>
            <person name="Ogata H."/>
        </authorList>
    </citation>
    <scope>NUCLEOTIDE SEQUENCE [LARGE SCALE GENOMIC DNA]</scope>
</reference>
<evidence type="ECO:0000256" key="1">
    <source>
        <dbReference type="SAM" id="MobiDB-lite"/>
    </source>
</evidence>
<proteinExistence type="predicted"/>
<gene>
    <name evidence="2" type="ORF">TL16_g02245</name>
</gene>
<protein>
    <submittedName>
        <fullName evidence="2">Uncharacterized protein</fullName>
    </submittedName>
</protein>
<dbReference type="EMBL" id="BLQM01000054">
    <property type="protein sequence ID" value="GMH56898.1"/>
    <property type="molecule type" value="Genomic_DNA"/>
</dbReference>
<feature type="region of interest" description="Disordered" evidence="1">
    <location>
        <begin position="475"/>
        <end position="505"/>
    </location>
</feature>
<dbReference type="AlphaFoldDB" id="A0A9W7DVX2"/>
<name>A0A9W7DVX2_9STRA</name>
<comment type="caution">
    <text evidence="2">The sequence shown here is derived from an EMBL/GenBank/DDBJ whole genome shotgun (WGS) entry which is preliminary data.</text>
</comment>
<feature type="compositionally biased region" description="Acidic residues" evidence="1">
    <location>
        <begin position="479"/>
        <end position="505"/>
    </location>
</feature>
<organism evidence="2 3">
    <name type="scientific">Triparma laevis f. inornata</name>
    <dbReference type="NCBI Taxonomy" id="1714386"/>
    <lineage>
        <taxon>Eukaryota</taxon>
        <taxon>Sar</taxon>
        <taxon>Stramenopiles</taxon>
        <taxon>Ochrophyta</taxon>
        <taxon>Bolidophyceae</taxon>
        <taxon>Parmales</taxon>
        <taxon>Triparmaceae</taxon>
        <taxon>Triparma</taxon>
    </lineage>
</organism>
<sequence>MASFTLISSPSLPSPPTLSSTNDLMLLPTSNVGTLQHTINGSVLTKYPHPRDATCLLSLDKIYITTPTTTSIYNINSSRLLSSITHPTPPKKLHLLKHSIPLNLSRLPNDHPISDSLTSPPTNISTFIKLEPYLIQYPTKTELYLSSLNFLTFTHSYNSAAISEKSLLTVSPTESKIFYYSPFPTNLPALKRYQELTLLHLSDLLKEFKSSYAPYTRLKAKAPDLKINKEVGLDSKPLDAFLSSISMQSLLRCVKTKNSSDLNKLCKCLDDCVPKLKNEDVYRKWLSCKFLMASFENCFERDVKIFEGYLNEKELGGMEGGEVEEGRVEERIEGLRVLVEGLEIGEEFRGGWKDLIGIKGKLCFTTDSGFRVVDWGEGGIKVYEVKEGNDDSDDEEVEEEKVEYGFEGLEGVKDVQGYKDYLCVLTVNDGQAKLCLLDFKEGEVVKEREVEGGKEVEVVVEGGRGVAVCQWQGKGSVWDLEEDEESEEEESDEEEEEEEEDNISL</sequence>
<evidence type="ECO:0000313" key="2">
    <source>
        <dbReference type="EMBL" id="GMH56898.1"/>
    </source>
</evidence>
<accession>A0A9W7DVX2</accession>